<dbReference type="FunFam" id="3.20.10.10:FF:000002">
    <property type="entry name" value="D-alanine aminotransferase"/>
    <property type="match status" value="1"/>
</dbReference>
<evidence type="ECO:0000256" key="2">
    <source>
        <dbReference type="ARBA" id="ARBA00009320"/>
    </source>
</evidence>
<name>A8F639_PSELT</name>
<dbReference type="GO" id="GO:0046394">
    <property type="term" value="P:carboxylic acid biosynthetic process"/>
    <property type="evidence" value="ECO:0007669"/>
    <property type="project" value="UniProtKB-ARBA"/>
</dbReference>
<keyword evidence="7" id="KW-1185">Reference proteome</keyword>
<dbReference type="GO" id="GO:0008652">
    <property type="term" value="P:amino acid biosynthetic process"/>
    <property type="evidence" value="ECO:0007669"/>
    <property type="project" value="UniProtKB-ARBA"/>
</dbReference>
<dbReference type="InterPro" id="IPR043132">
    <property type="entry name" value="BCAT-like_C"/>
</dbReference>
<dbReference type="InterPro" id="IPR036038">
    <property type="entry name" value="Aminotransferase-like"/>
</dbReference>
<gene>
    <name evidence="6" type="ordered locus">Tlet_1058</name>
</gene>
<dbReference type="InterPro" id="IPR018300">
    <property type="entry name" value="Aminotrans_IV_CS"/>
</dbReference>
<dbReference type="InterPro" id="IPR001544">
    <property type="entry name" value="Aminotrans_IV"/>
</dbReference>
<sequence length="278" mass="31542">MLIWKGRWLEKHEAYISLEEPCLLYGGLVYETLRTYNRKLFAGKYHFDRLKASAGCLHIKIDMDYENFRKIISEGVEKVNCDVSVRIMLLPRGNISAFGFETKSYELIIFLEKLNISKFPEKVKVSLSKVRKIDDLATPAYLKIAGRTDILLAKMEKGDAYDVIMLGSKGQVCEGTFSNVFLVKNNTVVTPSLDSGILPGITRKNVIDLCKSLGITVEERWVEPIELCDADELFLTHTSRGVVPVDELSSCKTYSKSVGRFLVSKFEEYIGSIEENWL</sequence>
<organism evidence="6 7">
    <name type="scientific">Pseudothermotoga lettingae (strain ATCC BAA-301 / DSM 14385 / NBRC 107922 / TMO)</name>
    <name type="common">Thermotoga lettingae</name>
    <dbReference type="NCBI Taxonomy" id="416591"/>
    <lineage>
        <taxon>Bacteria</taxon>
        <taxon>Thermotogati</taxon>
        <taxon>Thermotogota</taxon>
        <taxon>Thermotogae</taxon>
        <taxon>Thermotogales</taxon>
        <taxon>Thermotogaceae</taxon>
        <taxon>Pseudothermotoga</taxon>
    </lineage>
</organism>
<reference evidence="6 7" key="2">
    <citation type="journal article" date="2009" name="Proc. Natl. Acad. Sci. U.S.A.">
        <title>On the chimeric nature, thermophilic origin, and phylogenetic placement of the Thermotogales.</title>
        <authorList>
            <person name="Zhaxybayeva O."/>
            <person name="Swithers K.S."/>
            <person name="Lapierre P."/>
            <person name="Fournier G.P."/>
            <person name="Bickhart D.M."/>
            <person name="DeBoy R.T."/>
            <person name="Nelson K.E."/>
            <person name="Nesbo C.L."/>
            <person name="Doolittle W.F."/>
            <person name="Gogarten J.P."/>
            <person name="Noll K.M."/>
        </authorList>
    </citation>
    <scope>NUCLEOTIDE SEQUENCE [LARGE SCALE GENOMIC DNA]</scope>
    <source>
        <strain evidence="7">ATCC BAA-301 / DSM 14385 / NBRC 107922 / TMO</strain>
    </source>
</reference>
<dbReference type="Gene3D" id="3.20.10.10">
    <property type="entry name" value="D-amino Acid Aminotransferase, subunit A, domain 2"/>
    <property type="match status" value="1"/>
</dbReference>
<keyword evidence="3 5" id="KW-0663">Pyridoxal phosphate</keyword>
<dbReference type="GO" id="GO:0008483">
    <property type="term" value="F:transaminase activity"/>
    <property type="evidence" value="ECO:0007669"/>
    <property type="project" value="UniProtKB-KW"/>
</dbReference>
<dbReference type="InterPro" id="IPR050571">
    <property type="entry name" value="Class-IV_PLP-Dep_Aminotrnsfr"/>
</dbReference>
<keyword evidence="6" id="KW-0808">Transferase</keyword>
<dbReference type="InterPro" id="IPR043131">
    <property type="entry name" value="BCAT-like_N"/>
</dbReference>
<dbReference type="Gene3D" id="3.30.470.10">
    <property type="match status" value="1"/>
</dbReference>
<evidence type="ECO:0000256" key="5">
    <source>
        <dbReference type="RuleBase" id="RU004516"/>
    </source>
</evidence>
<dbReference type="KEGG" id="tle:Tlet_1058"/>
<dbReference type="STRING" id="416591.Tlet_1058"/>
<dbReference type="RefSeq" id="WP_012003104.1">
    <property type="nucleotide sequence ID" value="NC_009828.1"/>
</dbReference>
<protein>
    <submittedName>
        <fullName evidence="6">Aminotransferase class IV</fullName>
    </submittedName>
</protein>
<dbReference type="SUPFAM" id="SSF56752">
    <property type="entry name" value="D-aminoacid aminotransferase-like PLP-dependent enzymes"/>
    <property type="match status" value="1"/>
</dbReference>
<dbReference type="CDD" id="cd00449">
    <property type="entry name" value="PLPDE_IV"/>
    <property type="match status" value="1"/>
</dbReference>
<dbReference type="eggNOG" id="COG0115">
    <property type="taxonomic scope" value="Bacteria"/>
</dbReference>
<dbReference type="AlphaFoldDB" id="A8F639"/>
<dbReference type="EMBL" id="CP000812">
    <property type="protein sequence ID" value="ABV33623.1"/>
    <property type="molecule type" value="Genomic_DNA"/>
</dbReference>
<evidence type="ECO:0000256" key="3">
    <source>
        <dbReference type="ARBA" id="ARBA00022898"/>
    </source>
</evidence>
<keyword evidence="6" id="KW-0032">Aminotransferase</keyword>
<dbReference type="PANTHER" id="PTHR42743:SF4">
    <property type="entry name" value="BRANCHED-CHAIN-AMINO-ACID AMINOTRANSFERASE-RELATED"/>
    <property type="match status" value="1"/>
</dbReference>
<dbReference type="Pfam" id="PF01063">
    <property type="entry name" value="Aminotran_4"/>
    <property type="match status" value="1"/>
</dbReference>
<dbReference type="Proteomes" id="UP000002016">
    <property type="component" value="Chromosome"/>
</dbReference>
<dbReference type="PANTHER" id="PTHR42743">
    <property type="entry name" value="AMINO-ACID AMINOTRANSFERASE"/>
    <property type="match status" value="1"/>
</dbReference>
<proteinExistence type="inferred from homology"/>
<reference evidence="6 7" key="1">
    <citation type="submission" date="2007-08" db="EMBL/GenBank/DDBJ databases">
        <title>Complete sequence of Thermotoga lettingae TMO.</title>
        <authorList>
            <consortium name="US DOE Joint Genome Institute"/>
            <person name="Copeland A."/>
            <person name="Lucas S."/>
            <person name="Lapidus A."/>
            <person name="Barry K."/>
            <person name="Glavina del Rio T."/>
            <person name="Dalin E."/>
            <person name="Tice H."/>
            <person name="Pitluck S."/>
            <person name="Foster B."/>
            <person name="Bruce D."/>
            <person name="Schmutz J."/>
            <person name="Larimer F."/>
            <person name="Land M."/>
            <person name="Hauser L."/>
            <person name="Kyrpides N."/>
            <person name="Mikhailova N."/>
            <person name="Nelson K."/>
            <person name="Gogarten J.P."/>
            <person name="Noll K."/>
            <person name="Richardson P."/>
        </authorList>
    </citation>
    <scope>NUCLEOTIDE SEQUENCE [LARGE SCALE GENOMIC DNA]</scope>
    <source>
        <strain evidence="7">ATCC BAA-301 / DSM 14385 / NBRC 107922 / TMO</strain>
    </source>
</reference>
<comment type="cofactor">
    <cofactor evidence="1 5">
        <name>pyridoxal 5'-phosphate</name>
        <dbReference type="ChEBI" id="CHEBI:597326"/>
    </cofactor>
</comment>
<dbReference type="HOGENOM" id="CLU_020844_3_0_0"/>
<evidence type="ECO:0000256" key="1">
    <source>
        <dbReference type="ARBA" id="ARBA00001933"/>
    </source>
</evidence>
<evidence type="ECO:0000313" key="6">
    <source>
        <dbReference type="EMBL" id="ABV33623.1"/>
    </source>
</evidence>
<evidence type="ECO:0000313" key="7">
    <source>
        <dbReference type="Proteomes" id="UP000002016"/>
    </source>
</evidence>
<accession>A8F639</accession>
<evidence type="ECO:0000256" key="4">
    <source>
        <dbReference type="RuleBase" id="RU004106"/>
    </source>
</evidence>
<comment type="similarity">
    <text evidence="2 4">Belongs to the class-IV pyridoxal-phosphate-dependent aminotransferase family.</text>
</comment>
<dbReference type="PROSITE" id="PS00770">
    <property type="entry name" value="AA_TRANSFER_CLASS_4"/>
    <property type="match status" value="1"/>
</dbReference>